<comment type="caution">
    <text evidence="1">The sequence shown here is derived from an EMBL/GenBank/DDBJ whole genome shotgun (WGS) entry which is preliminary data.</text>
</comment>
<proteinExistence type="predicted"/>
<dbReference type="EMBL" id="JNAX01000008">
    <property type="protein sequence ID" value="KGG21242.1"/>
    <property type="molecule type" value="Genomic_DNA"/>
</dbReference>
<sequence>MIRNLFFLILGAFSGLWVIWPQIITTKGWECTKEVIASSNEDLTDIESFVESLPNRIKLGLAVSPKTLLKRENLTRIEKLRILGDACFR</sequence>
<name>A0A0A2C6R7_PROMR</name>
<reference evidence="2" key="1">
    <citation type="journal article" date="2014" name="Sci. Data">
        <title>Genomes of diverse isolates of the marine cyanobacterium Prochlorococcus.</title>
        <authorList>
            <person name="Biller S."/>
            <person name="Berube P."/>
            <person name="Thompson J."/>
            <person name="Kelly L."/>
            <person name="Roggensack S."/>
            <person name="Awad L."/>
            <person name="Roache-Johnson K."/>
            <person name="Ding H."/>
            <person name="Giovannoni S.J."/>
            <person name="Moore L.R."/>
            <person name="Chisholm S.W."/>
        </authorList>
    </citation>
    <scope>NUCLEOTIDE SEQUENCE [LARGE SCALE GENOMIC DNA]</scope>
    <source>
        <strain evidence="2">PAC1</strain>
    </source>
</reference>
<accession>A0A0A2C6R7</accession>
<dbReference type="AlphaFoldDB" id="A0A0A2C6R7"/>
<gene>
    <name evidence="1" type="ORF">EV03_0660</name>
</gene>
<protein>
    <submittedName>
        <fullName evidence="1">Uncharacterized protein</fullName>
    </submittedName>
</protein>
<dbReference type="RefSeq" id="WP_036905089.1">
    <property type="nucleotide sequence ID" value="NZ_CP138967.1"/>
</dbReference>
<organism evidence="1 2">
    <name type="scientific">Prochlorococcus marinus str. PAC1</name>
    <dbReference type="NCBI Taxonomy" id="59924"/>
    <lineage>
        <taxon>Bacteria</taxon>
        <taxon>Bacillati</taxon>
        <taxon>Cyanobacteriota</taxon>
        <taxon>Cyanophyceae</taxon>
        <taxon>Synechococcales</taxon>
        <taxon>Prochlorococcaceae</taxon>
        <taxon>Prochlorococcus</taxon>
    </lineage>
</organism>
<evidence type="ECO:0000313" key="2">
    <source>
        <dbReference type="Proteomes" id="UP000030392"/>
    </source>
</evidence>
<dbReference type="Proteomes" id="UP000030392">
    <property type="component" value="Unassembled WGS sequence"/>
</dbReference>
<evidence type="ECO:0000313" key="1">
    <source>
        <dbReference type="EMBL" id="KGG21242.1"/>
    </source>
</evidence>